<keyword evidence="6" id="KW-0238">DNA-binding</keyword>
<evidence type="ECO:0000256" key="2">
    <source>
        <dbReference type="ARBA" id="ARBA00022670"/>
    </source>
</evidence>
<evidence type="ECO:0000256" key="4">
    <source>
        <dbReference type="ARBA" id="ARBA00022801"/>
    </source>
</evidence>
<evidence type="ECO:0000313" key="9">
    <source>
        <dbReference type="EMBL" id="MDR8020491.1"/>
    </source>
</evidence>
<dbReference type="Pfam" id="PF02586">
    <property type="entry name" value="SRAP"/>
    <property type="match status" value="1"/>
</dbReference>
<dbReference type="SUPFAM" id="SSF143081">
    <property type="entry name" value="BB1717-like"/>
    <property type="match status" value="1"/>
</dbReference>
<dbReference type="EMBL" id="JAVKGR010000035">
    <property type="protein sequence ID" value="MDR8020491.1"/>
    <property type="molecule type" value="Genomic_DNA"/>
</dbReference>
<accession>A0ABU2DVE3</accession>
<proteinExistence type="inferred from homology"/>
<organism evidence="9 10">
    <name type="scientific">Nesterenkonia aerolata</name>
    <dbReference type="NCBI Taxonomy" id="3074079"/>
    <lineage>
        <taxon>Bacteria</taxon>
        <taxon>Bacillati</taxon>
        <taxon>Actinomycetota</taxon>
        <taxon>Actinomycetes</taxon>
        <taxon>Micrococcales</taxon>
        <taxon>Micrococcaceae</taxon>
        <taxon>Nesterenkonia</taxon>
    </lineage>
</organism>
<evidence type="ECO:0000256" key="8">
    <source>
        <dbReference type="RuleBase" id="RU364100"/>
    </source>
</evidence>
<dbReference type="PANTHER" id="PTHR13604:SF0">
    <property type="entry name" value="ABASIC SITE PROCESSING PROTEIN HMCES"/>
    <property type="match status" value="1"/>
</dbReference>
<gene>
    <name evidence="9" type="ORF">RIL96_13100</name>
</gene>
<keyword evidence="4 8" id="KW-0378">Hydrolase</keyword>
<dbReference type="EC" id="3.4.-.-" evidence="8"/>
<keyword evidence="3" id="KW-0227">DNA damage</keyword>
<keyword evidence="5" id="KW-0190">Covalent protein-DNA linkage</keyword>
<evidence type="ECO:0000313" key="10">
    <source>
        <dbReference type="Proteomes" id="UP001251870"/>
    </source>
</evidence>
<dbReference type="PANTHER" id="PTHR13604">
    <property type="entry name" value="DC12-RELATED"/>
    <property type="match status" value="1"/>
</dbReference>
<name>A0ABU2DVE3_9MICC</name>
<comment type="caution">
    <text evidence="9">The sequence shown here is derived from an EMBL/GenBank/DDBJ whole genome shotgun (WGS) entry which is preliminary data.</text>
</comment>
<dbReference type="InterPro" id="IPR036590">
    <property type="entry name" value="SRAP-like"/>
</dbReference>
<dbReference type="Gene3D" id="3.90.1680.10">
    <property type="entry name" value="SOS response associated peptidase-like"/>
    <property type="match status" value="1"/>
</dbReference>
<evidence type="ECO:0000256" key="5">
    <source>
        <dbReference type="ARBA" id="ARBA00023124"/>
    </source>
</evidence>
<dbReference type="RefSeq" id="WP_310549468.1">
    <property type="nucleotide sequence ID" value="NZ_JAVKGR010000035.1"/>
</dbReference>
<reference evidence="9 10" key="1">
    <citation type="submission" date="2023-09" db="EMBL/GenBank/DDBJ databases">
        <title>Description of three actinobacteria isolated from air of manufacturing shop in a pharmaceutical factory.</title>
        <authorList>
            <person name="Zhang D.-F."/>
        </authorList>
    </citation>
    <scope>NUCLEOTIDE SEQUENCE [LARGE SCALE GENOMIC DNA]</scope>
    <source>
        <strain evidence="9 10">LY-0111</strain>
    </source>
</reference>
<evidence type="ECO:0000256" key="1">
    <source>
        <dbReference type="ARBA" id="ARBA00008136"/>
    </source>
</evidence>
<evidence type="ECO:0000256" key="7">
    <source>
        <dbReference type="ARBA" id="ARBA00023239"/>
    </source>
</evidence>
<protein>
    <recommendedName>
        <fullName evidence="8">Abasic site processing protein</fullName>
        <ecNumber evidence="8">3.4.-.-</ecNumber>
    </recommendedName>
</protein>
<evidence type="ECO:0000256" key="6">
    <source>
        <dbReference type="ARBA" id="ARBA00023125"/>
    </source>
</evidence>
<dbReference type="Proteomes" id="UP001251870">
    <property type="component" value="Unassembled WGS sequence"/>
</dbReference>
<comment type="similarity">
    <text evidence="1 8">Belongs to the SOS response-associated peptidase family.</text>
</comment>
<keyword evidence="10" id="KW-1185">Reference proteome</keyword>
<sequence length="248" mass="26907">MCGRYVLARATGDLAAAYDADVPAGVEARQSWNIAPTSTVPIIRDTDGSEGHRELSTARWGLMPGWAKDLKQSYKTFNARSETAAEKPTFRAAVRSKRAVIPADAYYEWLKDGSKKRPHVIRPADGSLISFAGLYEWWHDPSDEDGEELMSCTILTGPSPQPGSGGVLEDLAGLHDRIPLPISGDLMDAWLSAEKLDKEEASGLIDHIRGEANGIASGWEVYEVGQAVGNVRNNDASLVVPLESETPF</sequence>
<dbReference type="InterPro" id="IPR003738">
    <property type="entry name" value="SRAP"/>
</dbReference>
<keyword evidence="7" id="KW-0456">Lyase</keyword>
<keyword evidence="2 8" id="KW-0645">Protease</keyword>
<evidence type="ECO:0000256" key="3">
    <source>
        <dbReference type="ARBA" id="ARBA00022763"/>
    </source>
</evidence>